<reference evidence="2 3" key="1">
    <citation type="submission" date="2006-10" db="EMBL/GenBank/DDBJ databases">
        <authorList>
            <person name="Fleischmann R.D."/>
            <person name="Dodson R.J."/>
            <person name="Haft D.H."/>
            <person name="Merkel J.S."/>
            <person name="Nelson W.C."/>
            <person name="Fraser C.M."/>
        </authorList>
    </citation>
    <scope>NUCLEOTIDE SEQUENCE [LARGE SCALE GENOMIC DNA]</scope>
    <source>
        <strain evidence="3">ATCC 700084 / mc(2)155</strain>
    </source>
</reference>
<dbReference type="AlphaFoldDB" id="A0QS83"/>
<dbReference type="KEGG" id="msm:MSMEG_1384"/>
<dbReference type="STRING" id="246196.MSMEG_1384"/>
<name>A0QS83_MYCS2</name>
<keyword evidence="3" id="KW-1185">Reference proteome</keyword>
<dbReference type="InterPro" id="IPR011051">
    <property type="entry name" value="RmlC_Cupin_sf"/>
</dbReference>
<dbReference type="PANTHER" id="PTHR40943:SF1">
    <property type="entry name" value="CYTOPLASMIC PROTEIN"/>
    <property type="match status" value="1"/>
</dbReference>
<organism evidence="2 3">
    <name type="scientific">Mycolicibacterium smegmatis (strain ATCC 700084 / mc(2)155)</name>
    <name type="common">Mycobacterium smegmatis</name>
    <dbReference type="NCBI Taxonomy" id="246196"/>
    <lineage>
        <taxon>Bacteria</taxon>
        <taxon>Bacillati</taxon>
        <taxon>Actinomycetota</taxon>
        <taxon>Actinomycetes</taxon>
        <taxon>Mycobacteriales</taxon>
        <taxon>Mycobacteriaceae</taxon>
        <taxon>Mycolicibacterium</taxon>
    </lineage>
</organism>
<dbReference type="OrthoDB" id="9799053at2"/>
<dbReference type="Proteomes" id="UP000000757">
    <property type="component" value="Chromosome"/>
</dbReference>
<dbReference type="eggNOG" id="COG3450">
    <property type="taxonomic scope" value="Bacteria"/>
</dbReference>
<sequence>MTGRGRSARVVRYLFRSPHTVAMTPNTAVDTTTLELDHEPVPAEQAVSGAPQTAAVALDEFGGMEVGVWEMTPGVMTDVEADEVFVVVAGSGSVEFADGSPTLHLRPGSVCRLKAGTSTVWTVTETLRKVYLA</sequence>
<protein>
    <recommendedName>
        <fullName evidence="1">(S)-ureidoglycine aminohydrolase cupin domain-containing protein</fullName>
    </recommendedName>
</protein>
<dbReference type="Gene3D" id="2.60.120.10">
    <property type="entry name" value="Jelly Rolls"/>
    <property type="match status" value="1"/>
</dbReference>
<dbReference type="PANTHER" id="PTHR40943">
    <property type="entry name" value="CYTOPLASMIC PROTEIN-RELATED"/>
    <property type="match status" value="1"/>
</dbReference>
<dbReference type="PaxDb" id="246196-MSMEI_1346"/>
<gene>
    <name evidence="2" type="ordered locus">MSMEG_1384</name>
</gene>
<dbReference type="Pfam" id="PF05899">
    <property type="entry name" value="Cupin_3"/>
    <property type="match status" value="1"/>
</dbReference>
<dbReference type="SMR" id="A0QS83"/>
<accession>A0QS83</accession>
<evidence type="ECO:0000313" key="3">
    <source>
        <dbReference type="Proteomes" id="UP000000757"/>
    </source>
</evidence>
<dbReference type="InterPro" id="IPR008579">
    <property type="entry name" value="UGlyAH_Cupin_dom"/>
</dbReference>
<evidence type="ECO:0000259" key="1">
    <source>
        <dbReference type="Pfam" id="PF05899"/>
    </source>
</evidence>
<evidence type="ECO:0000313" key="2">
    <source>
        <dbReference type="EMBL" id="ABK69592.1"/>
    </source>
</evidence>
<dbReference type="SUPFAM" id="SSF51182">
    <property type="entry name" value="RmlC-like cupins"/>
    <property type="match status" value="1"/>
</dbReference>
<dbReference type="InterPro" id="IPR014710">
    <property type="entry name" value="RmlC-like_jellyroll"/>
</dbReference>
<feature type="domain" description="(S)-ureidoglycine aminohydrolase cupin" evidence="1">
    <location>
        <begin position="62"/>
        <end position="131"/>
    </location>
</feature>
<dbReference type="EMBL" id="CP000480">
    <property type="protein sequence ID" value="ABK69592.1"/>
    <property type="molecule type" value="Genomic_DNA"/>
</dbReference>
<proteinExistence type="predicted"/>